<proteinExistence type="predicted"/>
<dbReference type="PANTHER" id="PTHR10587:SF137">
    <property type="entry name" value="4-DEOXY-4-FORMAMIDO-L-ARABINOSE-PHOSPHOUNDECAPRENOL DEFORMYLASE ARND-RELATED"/>
    <property type="match status" value="1"/>
</dbReference>
<dbReference type="SUPFAM" id="SSF88713">
    <property type="entry name" value="Glycoside hydrolase/deacetylase"/>
    <property type="match status" value="1"/>
</dbReference>
<dbReference type="PANTHER" id="PTHR10587">
    <property type="entry name" value="GLYCOSYL TRANSFERASE-RELATED"/>
    <property type="match status" value="1"/>
</dbReference>
<name>A0ABQ2EIL6_9DEIO</name>
<evidence type="ECO:0000313" key="2">
    <source>
        <dbReference type="EMBL" id="GGK10947.1"/>
    </source>
</evidence>
<evidence type="ECO:0000313" key="3">
    <source>
        <dbReference type="Proteomes" id="UP000647587"/>
    </source>
</evidence>
<dbReference type="EMBL" id="BMPP01000001">
    <property type="protein sequence ID" value="GGK10947.1"/>
    <property type="molecule type" value="Genomic_DNA"/>
</dbReference>
<reference evidence="3" key="1">
    <citation type="journal article" date="2019" name="Int. J. Syst. Evol. Microbiol.">
        <title>The Global Catalogue of Microorganisms (GCM) 10K type strain sequencing project: providing services to taxonomists for standard genome sequencing and annotation.</title>
        <authorList>
            <consortium name="The Broad Institute Genomics Platform"/>
            <consortium name="The Broad Institute Genome Sequencing Center for Infectious Disease"/>
            <person name="Wu L."/>
            <person name="Ma J."/>
        </authorList>
    </citation>
    <scope>NUCLEOTIDE SEQUENCE [LARGE SCALE GENOMIC DNA]</scope>
    <source>
        <strain evidence="3">JCM 30331</strain>
    </source>
</reference>
<accession>A0ABQ2EIL6</accession>
<organism evidence="2 3">
    <name type="scientific">Deinococcus malanensis</name>
    <dbReference type="NCBI Taxonomy" id="1706855"/>
    <lineage>
        <taxon>Bacteria</taxon>
        <taxon>Thermotogati</taxon>
        <taxon>Deinococcota</taxon>
        <taxon>Deinococci</taxon>
        <taxon>Deinococcales</taxon>
        <taxon>Deinococcaceae</taxon>
        <taxon>Deinococcus</taxon>
    </lineage>
</organism>
<dbReference type="InterPro" id="IPR050248">
    <property type="entry name" value="Polysacc_deacetylase_ArnD"/>
</dbReference>
<dbReference type="InterPro" id="IPR002509">
    <property type="entry name" value="NODB_dom"/>
</dbReference>
<keyword evidence="3" id="KW-1185">Reference proteome</keyword>
<sequence length="245" mass="26496">MSARRGSQCFQNSAASLAGLVLVSVAAAEVLGRAAGWGAMGPGKPNGHLVAVTFDDGPGPRTAELLTVLARHGARATFFVTAPAVQTHAAQLQALRSAGHQFEAHGRWHIHALLLPPWREWRQVRWHPRTQEPGPHFYRPPYGGHSPWTRLFARLQGRQIALWDVEGRDWTSGDAAGLAGQALARVRPGSVILLHDGPAVTPELLDHLLEGLAARGLQAVTMNELPPQRIGLRAGVRRLLSSYGH</sequence>
<dbReference type="Pfam" id="PF01522">
    <property type="entry name" value="Polysacc_deac_1"/>
    <property type="match status" value="1"/>
</dbReference>
<gene>
    <name evidence="2" type="ORF">GCM10008955_00240</name>
</gene>
<protein>
    <submittedName>
        <fullName evidence="2">Polysaccharide deacetylase</fullName>
    </submittedName>
</protein>
<dbReference type="PROSITE" id="PS51677">
    <property type="entry name" value="NODB"/>
    <property type="match status" value="1"/>
</dbReference>
<comment type="caution">
    <text evidence="2">The sequence shown here is derived from an EMBL/GenBank/DDBJ whole genome shotgun (WGS) entry which is preliminary data.</text>
</comment>
<evidence type="ECO:0000259" key="1">
    <source>
        <dbReference type="PROSITE" id="PS51677"/>
    </source>
</evidence>
<dbReference type="InterPro" id="IPR011330">
    <property type="entry name" value="Glyco_hydro/deAcase_b/a-brl"/>
</dbReference>
<dbReference type="Proteomes" id="UP000647587">
    <property type="component" value="Unassembled WGS sequence"/>
</dbReference>
<feature type="domain" description="NodB homology" evidence="1">
    <location>
        <begin position="48"/>
        <end position="220"/>
    </location>
</feature>
<dbReference type="Gene3D" id="3.20.20.370">
    <property type="entry name" value="Glycoside hydrolase/deacetylase"/>
    <property type="match status" value="1"/>
</dbReference>